<feature type="compositionally biased region" description="Polar residues" evidence="5">
    <location>
        <begin position="933"/>
        <end position="947"/>
    </location>
</feature>
<keyword evidence="3" id="KW-0863">Zinc-finger</keyword>
<dbReference type="SUPFAM" id="SSF50978">
    <property type="entry name" value="WD40 repeat-like"/>
    <property type="match status" value="1"/>
</dbReference>
<evidence type="ECO:0000256" key="4">
    <source>
        <dbReference type="PROSITE-ProRule" id="PRU00221"/>
    </source>
</evidence>
<feature type="region of interest" description="Disordered" evidence="5">
    <location>
        <begin position="536"/>
        <end position="560"/>
    </location>
</feature>
<dbReference type="InterPro" id="IPR049566">
    <property type="entry name" value="WDR59_RTC1-like_RING_Znf"/>
</dbReference>
<keyword evidence="3" id="KW-0479">Metal-binding</keyword>
<protein>
    <recommendedName>
        <fullName evidence="6">RING-type domain-containing protein</fullName>
    </recommendedName>
</protein>
<dbReference type="OrthoDB" id="311712at2759"/>
<feature type="region of interest" description="Disordered" evidence="5">
    <location>
        <begin position="926"/>
        <end position="947"/>
    </location>
</feature>
<dbReference type="SMART" id="SM00320">
    <property type="entry name" value="WD40"/>
    <property type="match status" value="2"/>
</dbReference>
<feature type="compositionally biased region" description="Polar residues" evidence="5">
    <location>
        <begin position="837"/>
        <end position="874"/>
    </location>
</feature>
<evidence type="ECO:0000313" key="8">
    <source>
        <dbReference type="Proteomes" id="UP000799436"/>
    </source>
</evidence>
<dbReference type="Pfam" id="PF17120">
    <property type="entry name" value="zf-RING_16"/>
    <property type="match status" value="1"/>
</dbReference>
<dbReference type="PANTHER" id="PTHR46170:SF1">
    <property type="entry name" value="GATOR COMPLEX PROTEIN WDR59"/>
    <property type="match status" value="1"/>
</dbReference>
<evidence type="ECO:0000259" key="6">
    <source>
        <dbReference type="PROSITE" id="PS50089"/>
    </source>
</evidence>
<feature type="compositionally biased region" description="Polar residues" evidence="5">
    <location>
        <begin position="418"/>
        <end position="427"/>
    </location>
</feature>
<dbReference type="PROSITE" id="PS50089">
    <property type="entry name" value="ZF_RING_2"/>
    <property type="match status" value="1"/>
</dbReference>
<dbReference type="GO" id="GO:0035591">
    <property type="term" value="F:signaling adaptor activity"/>
    <property type="evidence" value="ECO:0007669"/>
    <property type="project" value="TreeGrafter"/>
</dbReference>
<evidence type="ECO:0000313" key="7">
    <source>
        <dbReference type="EMBL" id="KAF2773572.1"/>
    </source>
</evidence>
<evidence type="ECO:0000256" key="3">
    <source>
        <dbReference type="PROSITE-ProRule" id="PRU00175"/>
    </source>
</evidence>
<keyword evidence="2" id="KW-0677">Repeat</keyword>
<name>A0A6G1LLY5_9PEZI</name>
<dbReference type="PROSITE" id="PS50082">
    <property type="entry name" value="WD_REPEATS_2"/>
    <property type="match status" value="1"/>
</dbReference>
<gene>
    <name evidence="7" type="ORF">EJ03DRAFT_101674</name>
</gene>
<dbReference type="GO" id="GO:0035859">
    <property type="term" value="C:Seh1-associated complex"/>
    <property type="evidence" value="ECO:0007669"/>
    <property type="project" value="TreeGrafter"/>
</dbReference>
<evidence type="ECO:0000256" key="2">
    <source>
        <dbReference type="ARBA" id="ARBA00022737"/>
    </source>
</evidence>
<dbReference type="PANTHER" id="PTHR46170">
    <property type="entry name" value="GATOR COMPLEX PROTEIN WDR59"/>
    <property type="match status" value="1"/>
</dbReference>
<keyword evidence="1 4" id="KW-0853">WD repeat</keyword>
<dbReference type="InterPro" id="IPR001841">
    <property type="entry name" value="Znf_RING"/>
</dbReference>
<dbReference type="GO" id="GO:0034198">
    <property type="term" value="P:cellular response to amino acid starvation"/>
    <property type="evidence" value="ECO:0007669"/>
    <property type="project" value="TreeGrafter"/>
</dbReference>
<dbReference type="InterPro" id="IPR019775">
    <property type="entry name" value="WD40_repeat_CS"/>
</dbReference>
<evidence type="ECO:0000256" key="1">
    <source>
        <dbReference type="ARBA" id="ARBA00022574"/>
    </source>
</evidence>
<feature type="region of interest" description="Disordered" evidence="5">
    <location>
        <begin position="966"/>
        <end position="993"/>
    </location>
</feature>
<dbReference type="InterPro" id="IPR036322">
    <property type="entry name" value="WD40_repeat_dom_sf"/>
</dbReference>
<accession>A0A6G1LLY5</accession>
<dbReference type="Gene3D" id="2.130.10.10">
    <property type="entry name" value="YVTN repeat-like/Quinoprotein amine dehydrogenase"/>
    <property type="match status" value="1"/>
</dbReference>
<reference evidence="7" key="1">
    <citation type="journal article" date="2020" name="Stud. Mycol.">
        <title>101 Dothideomycetes genomes: a test case for predicting lifestyles and emergence of pathogens.</title>
        <authorList>
            <person name="Haridas S."/>
            <person name="Albert R."/>
            <person name="Binder M."/>
            <person name="Bloem J."/>
            <person name="Labutti K."/>
            <person name="Salamov A."/>
            <person name="Andreopoulos B."/>
            <person name="Baker S."/>
            <person name="Barry K."/>
            <person name="Bills G."/>
            <person name="Bluhm B."/>
            <person name="Cannon C."/>
            <person name="Castanera R."/>
            <person name="Culley D."/>
            <person name="Daum C."/>
            <person name="Ezra D."/>
            <person name="Gonzalez J."/>
            <person name="Henrissat B."/>
            <person name="Kuo A."/>
            <person name="Liang C."/>
            <person name="Lipzen A."/>
            <person name="Lutzoni F."/>
            <person name="Magnuson J."/>
            <person name="Mondo S."/>
            <person name="Nolan M."/>
            <person name="Ohm R."/>
            <person name="Pangilinan J."/>
            <person name="Park H.-J."/>
            <person name="Ramirez L."/>
            <person name="Alfaro M."/>
            <person name="Sun H."/>
            <person name="Tritt A."/>
            <person name="Yoshinaga Y."/>
            <person name="Zwiers L.-H."/>
            <person name="Turgeon B."/>
            <person name="Goodwin S."/>
            <person name="Spatafora J."/>
            <person name="Crous P."/>
            <person name="Grigoriev I."/>
        </authorList>
    </citation>
    <scope>NUCLEOTIDE SEQUENCE</scope>
    <source>
        <strain evidence="7">CBS 116005</strain>
    </source>
</reference>
<dbReference type="Proteomes" id="UP000799436">
    <property type="component" value="Unassembled WGS sequence"/>
</dbReference>
<keyword evidence="8" id="KW-1185">Reference proteome</keyword>
<proteinExistence type="predicted"/>
<dbReference type="GO" id="GO:1904263">
    <property type="term" value="P:positive regulation of TORC1 signaling"/>
    <property type="evidence" value="ECO:0007669"/>
    <property type="project" value="TreeGrafter"/>
</dbReference>
<feature type="compositionally biased region" description="Low complexity" evidence="5">
    <location>
        <begin position="883"/>
        <end position="898"/>
    </location>
</feature>
<feature type="domain" description="RING-type" evidence="6">
    <location>
        <begin position="1085"/>
        <end position="1126"/>
    </location>
</feature>
<sequence length="1138" mass="123034">MEDDGATQRTPSSGIAINQRYYAYVDDQCLHVHSLSSSAQWTRKLRSPTAFAFQHAIAFSEIAQNRLAISVGDRILVFDGETGIQTHVLSGAFRVITTVGWASHDPDVLAAGAIDGSVSLWTLQQPTCPFWRLPRWRKLCQTLAFNRINGDILATAHGTEVAIWSRNSQARPIQTLSVGQSRVIRLAWHRVIPGRLLTATNDDNVRIWDVSQSMLQQSIYNNAGDEIFGDLEDVGKCVNPIANLQYGGRVRTARWLGEHGLVVLAEDEDVALCYSFGADWEMLHEVWRLKLDNKAATMVVHHRNGGLCLTCVSEKGSESHRIPAAVMDSVGGDVQWPVPTNLVDAHDFARPSHAAKQGKTHVPLTAPATGIAPMSISALREQHRSFVKASKQLQQRRRTESDKSKQTAIRGSLEPVSTPATPSSRAMTASLELPKARELLLGSPMPFLSPTIPAKKPSTYTIPPIEESLELPPLRHASLDTMASNGIDSDSDDDSFAHGMRGSGTLLPGGINVPLPKTCGALFSPSGELVTFFKTRPPPPSPAADRIEVKRGPGNRPKASKAAKLFATFGKLIGDDGSGDSDVATSDSEPSELEGGDKSGMPGFSLQPSSYHAGQSWSAKLLASKPDFDGSDGQHTFSVSLYSLDLALVPCLRTMAGQFEILRGNGKTGKDICHHNAAIAEQNGQADAAHIWSLAAILLEDTVPLQLLAARDGDQEDLLTVVQKLDRSQLPIPDIALVQDEALIYGRLRWADSPLGRDWLIRQILEWAERRADVQMLAYFSVFVAEAHEHVPLQHPNVQQMPFTELPSFGPSYEPHVQAKASSALTSRPMPILRTSSYGQDTVQSSPEKLRQNSQASSRTHSQPTTPFLDSSASTPPPFHYVSRQGSRLSASGSGSVSPEHHRSSFSAAASAQSITDKFARYGTSPPVKKLSASPSTNELSTSLPAGSWSKSVSFASTLNRTRDGTLSRSYASNDDGYDSERTIDDTSQPHTPKSINASIGIKLLNQGAFSDSASGCAKVPLLPPDLAAKAVIWRHYYAEQLRCWGLSMQAAELEKVSGLTGQVQTEEFIGMSPEPESQARSSTCAICSSLIGSLAHSCPACLHTAHLSCLSDYLFSLEGESYHCPTGCGCQCSALPT</sequence>
<dbReference type="InterPro" id="IPR049567">
    <property type="entry name" value="WDR59-like"/>
</dbReference>
<organism evidence="7 8">
    <name type="scientific">Teratosphaeria nubilosa</name>
    <dbReference type="NCBI Taxonomy" id="161662"/>
    <lineage>
        <taxon>Eukaryota</taxon>
        <taxon>Fungi</taxon>
        <taxon>Dikarya</taxon>
        <taxon>Ascomycota</taxon>
        <taxon>Pezizomycotina</taxon>
        <taxon>Dothideomycetes</taxon>
        <taxon>Dothideomycetidae</taxon>
        <taxon>Mycosphaerellales</taxon>
        <taxon>Teratosphaeriaceae</taxon>
        <taxon>Teratosphaeria</taxon>
    </lineage>
</organism>
<dbReference type="GO" id="GO:0008270">
    <property type="term" value="F:zinc ion binding"/>
    <property type="evidence" value="ECO:0007669"/>
    <property type="project" value="UniProtKB-KW"/>
</dbReference>
<feature type="region of interest" description="Disordered" evidence="5">
    <location>
        <begin position="837"/>
        <end position="909"/>
    </location>
</feature>
<feature type="region of interest" description="Disordered" evidence="5">
    <location>
        <begin position="390"/>
        <end position="427"/>
    </location>
</feature>
<keyword evidence="3" id="KW-0862">Zinc</keyword>
<dbReference type="InterPro" id="IPR001680">
    <property type="entry name" value="WD40_rpt"/>
</dbReference>
<feature type="region of interest" description="Disordered" evidence="5">
    <location>
        <begin position="577"/>
        <end position="610"/>
    </location>
</feature>
<dbReference type="GO" id="GO:0005774">
    <property type="term" value="C:vacuolar membrane"/>
    <property type="evidence" value="ECO:0007669"/>
    <property type="project" value="TreeGrafter"/>
</dbReference>
<dbReference type="PROSITE" id="PS00678">
    <property type="entry name" value="WD_REPEATS_1"/>
    <property type="match status" value="1"/>
</dbReference>
<evidence type="ECO:0000256" key="5">
    <source>
        <dbReference type="SAM" id="MobiDB-lite"/>
    </source>
</evidence>
<feature type="repeat" description="WD" evidence="4">
    <location>
        <begin position="196"/>
        <end position="218"/>
    </location>
</feature>
<dbReference type="InterPro" id="IPR015943">
    <property type="entry name" value="WD40/YVTN_repeat-like_dom_sf"/>
</dbReference>
<dbReference type="AlphaFoldDB" id="A0A6G1LLY5"/>
<dbReference type="EMBL" id="ML995810">
    <property type="protein sequence ID" value="KAF2773572.1"/>
    <property type="molecule type" value="Genomic_DNA"/>
</dbReference>